<feature type="domain" description="Beta-lactamase-related" evidence="1">
    <location>
        <begin position="41"/>
        <end position="377"/>
    </location>
</feature>
<dbReference type="EMBL" id="CP120682">
    <property type="protein sequence ID" value="WKN39231.1"/>
    <property type="molecule type" value="Genomic_DNA"/>
</dbReference>
<dbReference type="InterPro" id="IPR001466">
    <property type="entry name" value="Beta-lactam-related"/>
</dbReference>
<dbReference type="PANTHER" id="PTHR46825">
    <property type="entry name" value="D-ALANYL-D-ALANINE-CARBOXYPEPTIDASE/ENDOPEPTIDASE AMPH"/>
    <property type="match status" value="1"/>
</dbReference>
<dbReference type="PANTHER" id="PTHR46825:SF9">
    <property type="entry name" value="BETA-LACTAMASE-RELATED DOMAIN-CONTAINING PROTEIN"/>
    <property type="match status" value="1"/>
</dbReference>
<reference evidence="2" key="2">
    <citation type="journal article" date="2024" name="Antonie Van Leeuwenhoek">
        <title>Roseihalotalea indica gen. nov., sp. nov., a halophilic Bacteroidetes from mesopelagic Southwest Indian Ocean with higher carbohydrate metabolic potential.</title>
        <authorList>
            <person name="Chen B."/>
            <person name="Zhang M."/>
            <person name="Lin D."/>
            <person name="Ye J."/>
            <person name="Tang K."/>
        </authorList>
    </citation>
    <scope>NUCLEOTIDE SEQUENCE</scope>
    <source>
        <strain evidence="2">TK19036</strain>
    </source>
</reference>
<protein>
    <submittedName>
        <fullName evidence="2">Serine hydrolase</fullName>
    </submittedName>
</protein>
<dbReference type="GO" id="GO:0016787">
    <property type="term" value="F:hydrolase activity"/>
    <property type="evidence" value="ECO:0007669"/>
    <property type="project" value="UniProtKB-KW"/>
</dbReference>
<dbReference type="InterPro" id="IPR050491">
    <property type="entry name" value="AmpC-like"/>
</dbReference>
<proteinExistence type="predicted"/>
<reference evidence="2" key="1">
    <citation type="journal article" date="2023" name="Comput. Struct. Biotechnol. J.">
        <title>Discovery of a novel marine Bacteroidetes with a rich repertoire of carbohydrate-active enzymes.</title>
        <authorList>
            <person name="Chen B."/>
            <person name="Liu G."/>
            <person name="Chen Q."/>
            <person name="Wang H."/>
            <person name="Liu L."/>
            <person name="Tang K."/>
        </authorList>
    </citation>
    <scope>NUCLEOTIDE SEQUENCE</scope>
    <source>
        <strain evidence="2">TK19036</strain>
    </source>
</reference>
<dbReference type="AlphaFoldDB" id="A0AA49GSI1"/>
<name>A0AA49GSI1_9BACT</name>
<dbReference type="SUPFAM" id="SSF56601">
    <property type="entry name" value="beta-lactamase/transpeptidase-like"/>
    <property type="match status" value="1"/>
</dbReference>
<sequence>MTFPTLQSLLAIFAIIATAFYSGSVYAQSDKAFTQAWEETDAYFQQTLGENNILGGAMLFLEKGAIKGSRYYGMADLEQQRAVDENTIFHWASITKTFTAIGIMQLRDRGLLTLDDPVTNYLPELRKVHNPFGSMDDITIRMVLSHSAGFRDPTWPWGGSEPWHPFEPSDWEQLVAMMPYTEILFEPGSKFSYSNPAIIFLGRIIEQLTGDDYEVYIDKNILKPLEMYSSYYDITPYHLLKYRANNYTIRNGEPQANGLDFDTGITASNGGLNAPLEDMVKYLNFLTGQLTPNEILKRSSLEELWQTRLPISESEGITSSVALSFFPEEFDGMKVVGHTGTQKSFYSFFYIHPPSQTACIAITNTDGEGEQPNPDQIRLDLSHYVFRHLFTLYKE</sequence>
<dbReference type="InterPro" id="IPR012338">
    <property type="entry name" value="Beta-lactam/transpept-like"/>
</dbReference>
<keyword evidence="2" id="KW-0378">Hydrolase</keyword>
<dbReference type="Gene3D" id="3.40.710.10">
    <property type="entry name" value="DD-peptidase/beta-lactamase superfamily"/>
    <property type="match status" value="1"/>
</dbReference>
<organism evidence="2">
    <name type="scientific">Roseihalotalea indica</name>
    <dbReference type="NCBI Taxonomy" id="2867963"/>
    <lineage>
        <taxon>Bacteria</taxon>
        <taxon>Pseudomonadati</taxon>
        <taxon>Bacteroidota</taxon>
        <taxon>Cytophagia</taxon>
        <taxon>Cytophagales</taxon>
        <taxon>Catalimonadaceae</taxon>
        <taxon>Roseihalotalea</taxon>
    </lineage>
</organism>
<gene>
    <name evidence="2" type="ORF">K4G66_11060</name>
</gene>
<evidence type="ECO:0000313" key="2">
    <source>
        <dbReference type="EMBL" id="WKN39231.1"/>
    </source>
</evidence>
<evidence type="ECO:0000259" key="1">
    <source>
        <dbReference type="Pfam" id="PF00144"/>
    </source>
</evidence>
<accession>A0AA49GSI1</accession>
<dbReference type="Pfam" id="PF00144">
    <property type="entry name" value="Beta-lactamase"/>
    <property type="match status" value="1"/>
</dbReference>